<dbReference type="PANTHER" id="PTHR24169:SF25">
    <property type="entry name" value="DORSAL-RELATED IMMUNITY FACTOR DIF-RELATED"/>
    <property type="match status" value="1"/>
</dbReference>
<dbReference type="Gene3D" id="2.60.40.10">
    <property type="entry name" value="Immunoglobulins"/>
    <property type="match status" value="1"/>
</dbReference>
<dbReference type="InterPro" id="IPR013783">
    <property type="entry name" value="Ig-like_fold"/>
</dbReference>
<dbReference type="GO" id="GO:0000978">
    <property type="term" value="F:RNA polymerase II cis-regulatory region sequence-specific DNA binding"/>
    <property type="evidence" value="ECO:0007669"/>
    <property type="project" value="TreeGrafter"/>
</dbReference>
<name>A0A9R1U4X6_9HYME</name>
<proteinExistence type="predicted"/>
<dbReference type="GO" id="GO:0000981">
    <property type="term" value="F:DNA-binding transcription factor activity, RNA polymerase II-specific"/>
    <property type="evidence" value="ECO:0007669"/>
    <property type="project" value="TreeGrafter"/>
</dbReference>
<dbReference type="PROSITE" id="PS50254">
    <property type="entry name" value="REL_2"/>
    <property type="match status" value="1"/>
</dbReference>
<dbReference type="SUPFAM" id="SSF49417">
    <property type="entry name" value="p53-like transcription factors"/>
    <property type="match status" value="1"/>
</dbReference>
<dbReference type="Proteomes" id="UP000694866">
    <property type="component" value="Unplaced"/>
</dbReference>
<keyword evidence="3" id="KW-1185">Reference proteome</keyword>
<protein>
    <submittedName>
        <fullName evidence="4">Embryonic polarity protein dorsal</fullName>
    </submittedName>
</protein>
<dbReference type="GO" id="GO:0007249">
    <property type="term" value="P:canonical NF-kappaB signal transduction"/>
    <property type="evidence" value="ECO:0007669"/>
    <property type="project" value="TreeGrafter"/>
</dbReference>
<reference evidence="4" key="1">
    <citation type="submission" date="2025-08" db="UniProtKB">
        <authorList>
            <consortium name="RefSeq"/>
        </authorList>
    </citation>
    <scope>IDENTIFICATION</scope>
    <source>
        <strain evidence="4">USDA-PBARC FA_bdor</strain>
        <tissue evidence="4">Whole organism</tissue>
    </source>
</reference>
<dbReference type="InterPro" id="IPR000451">
    <property type="entry name" value="NFkB/Dor"/>
</dbReference>
<dbReference type="PRINTS" id="PR00057">
    <property type="entry name" value="NFKBTNSCPFCT"/>
</dbReference>
<dbReference type="GO" id="GO:0034097">
    <property type="term" value="P:response to cytokine"/>
    <property type="evidence" value="ECO:0007669"/>
    <property type="project" value="TreeGrafter"/>
</dbReference>
<dbReference type="GO" id="GO:0033554">
    <property type="term" value="P:cellular response to stress"/>
    <property type="evidence" value="ECO:0007669"/>
    <property type="project" value="TreeGrafter"/>
</dbReference>
<feature type="region of interest" description="Disordered" evidence="1">
    <location>
        <begin position="325"/>
        <end position="351"/>
    </location>
</feature>
<gene>
    <name evidence="4" type="primary">LOC105269248</name>
</gene>
<dbReference type="InterPro" id="IPR032397">
    <property type="entry name" value="RHD_dimer"/>
</dbReference>
<dbReference type="InterPro" id="IPR011539">
    <property type="entry name" value="RHD_DNA_bind_dom"/>
</dbReference>
<dbReference type="GO" id="GO:0048468">
    <property type="term" value="P:cell development"/>
    <property type="evidence" value="ECO:0007669"/>
    <property type="project" value="UniProtKB-ARBA"/>
</dbReference>
<dbReference type="Gene3D" id="2.60.40.340">
    <property type="entry name" value="Rel homology domain (RHD), DNA-binding domain"/>
    <property type="match status" value="1"/>
</dbReference>
<dbReference type="GO" id="GO:0005737">
    <property type="term" value="C:cytoplasm"/>
    <property type="evidence" value="ECO:0007669"/>
    <property type="project" value="InterPro"/>
</dbReference>
<dbReference type="OrthoDB" id="7881762at2759"/>
<sequence length="476" mass="54074">MDVKTPWVEVIEQPASKEFRFRYECERRSHGSIPGVHSTSSNKTYPKIKIVGLQTDAHVIVSCVSKEAPYKVHPHRLISKGKEINHGVFTITAGPDTNEIELKNLGIQCVRKRDIKKSLEERKRVRVDPFQQGYDHGDHPVLIDLNVVRLCFQVFLYDRDTEKYTKKLTPIVSDPIYDKQTVSNLSISKLSTEMALAVGGTSLTIFGQKIIKEDIKVRFFEIQEDKVVWEASEDSLPRNNHDNQTTITIKTPAYPLKETDDCVHLMVQLTKPSTGEAGKAIPFTFVAPGCFNAEIMSSPMDLSSKRKRKVVKRCNSFESIRIPSRLLVSNQPESPNTDDSGGITPEEEVPELTPNIPHECFYRTFDTHHSKKPKYSEGPLPLAPGLPHPAMYPPFLINPNLTPMMINSPAYDCLCYPPMIPRYHPFLPLIPQSSPYPFFGSTEPTVKDMPQSFREPRNWPIQPKPRRIFHSSVITQ</sequence>
<dbReference type="GO" id="GO:0038061">
    <property type="term" value="P:non-canonical NF-kappaB signal transduction"/>
    <property type="evidence" value="ECO:0007669"/>
    <property type="project" value="TreeGrafter"/>
</dbReference>
<accession>A0A9R1U4X6</accession>
<evidence type="ECO:0000256" key="1">
    <source>
        <dbReference type="SAM" id="MobiDB-lite"/>
    </source>
</evidence>
<dbReference type="InterPro" id="IPR002909">
    <property type="entry name" value="IPT_dom"/>
</dbReference>
<dbReference type="Pfam" id="PF00554">
    <property type="entry name" value="RHD_DNA_bind"/>
    <property type="match status" value="1"/>
</dbReference>
<dbReference type="SMART" id="SM00429">
    <property type="entry name" value="IPT"/>
    <property type="match status" value="1"/>
</dbReference>
<dbReference type="GO" id="GO:0045087">
    <property type="term" value="P:innate immune response"/>
    <property type="evidence" value="ECO:0007669"/>
    <property type="project" value="TreeGrafter"/>
</dbReference>
<dbReference type="SUPFAM" id="SSF81296">
    <property type="entry name" value="E set domains"/>
    <property type="match status" value="1"/>
</dbReference>
<dbReference type="GO" id="GO:0048731">
    <property type="term" value="P:system development"/>
    <property type="evidence" value="ECO:0007669"/>
    <property type="project" value="UniProtKB-ARBA"/>
</dbReference>
<dbReference type="GO" id="GO:0045944">
    <property type="term" value="P:positive regulation of transcription by RNA polymerase II"/>
    <property type="evidence" value="ECO:0007669"/>
    <property type="project" value="TreeGrafter"/>
</dbReference>
<feature type="domain" description="RHD" evidence="2">
    <location>
        <begin position="3"/>
        <end position="183"/>
    </location>
</feature>
<dbReference type="InterPro" id="IPR008967">
    <property type="entry name" value="p53-like_TF_DNA-bd_sf"/>
</dbReference>
<dbReference type="Pfam" id="PF16179">
    <property type="entry name" value="RHD_dimer"/>
    <property type="match status" value="1"/>
</dbReference>
<feature type="compositionally biased region" description="Polar residues" evidence="1">
    <location>
        <begin position="327"/>
        <end position="339"/>
    </location>
</feature>
<dbReference type="InterPro" id="IPR014756">
    <property type="entry name" value="Ig_E-set"/>
</dbReference>
<evidence type="ECO:0000313" key="3">
    <source>
        <dbReference type="Proteomes" id="UP000694866"/>
    </source>
</evidence>
<dbReference type="PANTHER" id="PTHR24169">
    <property type="entry name" value="NUCLEAR FACTOR NF-KAPPA-B PROTEIN"/>
    <property type="match status" value="1"/>
</dbReference>
<dbReference type="GO" id="GO:0005634">
    <property type="term" value="C:nucleus"/>
    <property type="evidence" value="ECO:0007669"/>
    <property type="project" value="TreeGrafter"/>
</dbReference>
<evidence type="ECO:0000313" key="4">
    <source>
        <dbReference type="RefSeq" id="XP_011307643.1"/>
    </source>
</evidence>
<organism evidence="3 4">
    <name type="scientific">Fopius arisanus</name>
    <dbReference type="NCBI Taxonomy" id="64838"/>
    <lineage>
        <taxon>Eukaryota</taxon>
        <taxon>Metazoa</taxon>
        <taxon>Ecdysozoa</taxon>
        <taxon>Arthropoda</taxon>
        <taxon>Hexapoda</taxon>
        <taxon>Insecta</taxon>
        <taxon>Pterygota</taxon>
        <taxon>Neoptera</taxon>
        <taxon>Endopterygota</taxon>
        <taxon>Hymenoptera</taxon>
        <taxon>Apocrita</taxon>
        <taxon>Ichneumonoidea</taxon>
        <taxon>Braconidae</taxon>
        <taxon>Opiinae</taxon>
        <taxon>Fopius</taxon>
    </lineage>
</organism>
<dbReference type="InterPro" id="IPR037059">
    <property type="entry name" value="RHD_DNA_bind_dom_sf"/>
</dbReference>
<dbReference type="RefSeq" id="XP_011307643.1">
    <property type="nucleotide sequence ID" value="XM_011309341.1"/>
</dbReference>
<dbReference type="AlphaFoldDB" id="A0A9R1U4X6"/>
<evidence type="ECO:0000259" key="2">
    <source>
        <dbReference type="PROSITE" id="PS50254"/>
    </source>
</evidence>
<dbReference type="GeneID" id="105269248"/>
<dbReference type="KEGG" id="fas:105269248"/>